<dbReference type="Proteomes" id="UP000295157">
    <property type="component" value="Unassembled WGS sequence"/>
</dbReference>
<comment type="caution">
    <text evidence="3">The sequence shown here is derived from an EMBL/GenBank/DDBJ whole genome shotgun (WGS) entry which is preliminary data.</text>
</comment>
<evidence type="ECO:0000256" key="1">
    <source>
        <dbReference type="SAM" id="Phobius"/>
    </source>
</evidence>
<dbReference type="AlphaFoldDB" id="A0A4R4MY69"/>
<name>A0A4R4MY69_9ACTN</name>
<feature type="transmembrane region" description="Helical" evidence="1">
    <location>
        <begin position="48"/>
        <end position="68"/>
    </location>
</feature>
<organism evidence="3 4">
    <name type="scientific">Nonomuraea longispora</name>
    <dbReference type="NCBI Taxonomy" id="1848320"/>
    <lineage>
        <taxon>Bacteria</taxon>
        <taxon>Bacillati</taxon>
        <taxon>Actinomycetota</taxon>
        <taxon>Actinomycetes</taxon>
        <taxon>Streptosporangiales</taxon>
        <taxon>Streptosporangiaceae</taxon>
        <taxon>Nonomuraea</taxon>
    </lineage>
</organism>
<keyword evidence="1" id="KW-0812">Transmembrane</keyword>
<keyword evidence="1" id="KW-0472">Membrane</keyword>
<dbReference type="EMBL" id="SMJZ01000217">
    <property type="protein sequence ID" value="TDB99612.1"/>
    <property type="molecule type" value="Genomic_DNA"/>
</dbReference>
<accession>A0A4R4MY69</accession>
<protein>
    <recommendedName>
        <fullName evidence="2">Knr4/Smi1-like domain-containing protein</fullName>
    </recommendedName>
</protein>
<dbReference type="InterPro" id="IPR037883">
    <property type="entry name" value="Knr4/Smi1-like_sf"/>
</dbReference>
<sequence>MLKLVRLALTAAVVTAIVVRLRRRARMPETPSPPPARPRPAGRTGMGLAWAGIAAVVALTLVAALAPTEAQETATARRRAYEEEQDASTARMLASAQPQPWAVADDGCVPERRVARVRPVDPKVRRAVNRQWRRIERWLKANAPRTYRTLGAPGRARTIAIAEAQMGMDFPDDLRASLLRHNGSRGAGAFGFSRDGTPILGARQIRDAWRAQCARERADAGRDPAGEDVSDRAIPFLGVDGRRAVLDSMDGAVGWEGAGPRLPSYHALMRAVADALETGAEIDGRRPVVRRGVLRWDNAAYDNP</sequence>
<reference evidence="3 4" key="1">
    <citation type="submission" date="2019-02" db="EMBL/GenBank/DDBJ databases">
        <title>Draft genome sequences of novel Actinobacteria.</title>
        <authorList>
            <person name="Sahin N."/>
            <person name="Ay H."/>
            <person name="Saygin H."/>
        </authorList>
    </citation>
    <scope>NUCLEOTIDE SEQUENCE [LARGE SCALE GENOMIC DNA]</scope>
    <source>
        <strain evidence="3 4">KC201</strain>
    </source>
</reference>
<evidence type="ECO:0000259" key="2">
    <source>
        <dbReference type="Pfam" id="PF09346"/>
    </source>
</evidence>
<feature type="domain" description="Knr4/Smi1-like" evidence="2">
    <location>
        <begin position="158"/>
        <end position="241"/>
    </location>
</feature>
<proteinExistence type="predicted"/>
<dbReference type="RefSeq" id="WP_132339838.1">
    <property type="nucleotide sequence ID" value="NZ_SMJZ01000217.1"/>
</dbReference>
<gene>
    <name evidence="3" type="ORF">E1267_37040</name>
</gene>
<evidence type="ECO:0000313" key="3">
    <source>
        <dbReference type="EMBL" id="TDB99612.1"/>
    </source>
</evidence>
<dbReference type="OrthoDB" id="3287229at2"/>
<keyword evidence="1" id="KW-1133">Transmembrane helix</keyword>
<evidence type="ECO:0000313" key="4">
    <source>
        <dbReference type="Proteomes" id="UP000295157"/>
    </source>
</evidence>
<dbReference type="SUPFAM" id="SSF160631">
    <property type="entry name" value="SMI1/KNR4-like"/>
    <property type="match status" value="1"/>
</dbReference>
<dbReference type="Pfam" id="PF09346">
    <property type="entry name" value="SMI1_KNR4"/>
    <property type="match status" value="1"/>
</dbReference>
<dbReference type="InterPro" id="IPR018958">
    <property type="entry name" value="Knr4/Smi1-like_dom"/>
</dbReference>
<keyword evidence="4" id="KW-1185">Reference proteome</keyword>